<dbReference type="InterPro" id="IPR001223">
    <property type="entry name" value="Glyco_hydro18_cat"/>
</dbReference>
<dbReference type="Gene3D" id="3.20.20.80">
    <property type="entry name" value="Glycosidases"/>
    <property type="match status" value="1"/>
</dbReference>
<evidence type="ECO:0000256" key="1">
    <source>
        <dbReference type="ARBA" id="ARBA00000822"/>
    </source>
</evidence>
<gene>
    <name evidence="12" type="ORF">NUU61_001495</name>
</gene>
<dbReference type="RefSeq" id="XP_056515344.1">
    <property type="nucleotide sequence ID" value="XM_056652077.1"/>
</dbReference>
<evidence type="ECO:0000256" key="4">
    <source>
        <dbReference type="ARBA" id="ARBA00022801"/>
    </source>
</evidence>
<dbReference type="Gene3D" id="3.10.50.10">
    <property type="match status" value="1"/>
</dbReference>
<dbReference type="PANTHER" id="PTHR11177">
    <property type="entry name" value="CHITINASE"/>
    <property type="match status" value="1"/>
</dbReference>
<evidence type="ECO:0000256" key="10">
    <source>
        <dbReference type="RuleBase" id="RU000489"/>
    </source>
</evidence>
<keyword evidence="13" id="KW-1185">Reference proteome</keyword>
<dbReference type="EMBL" id="JAPMSZ010000002">
    <property type="protein sequence ID" value="KAJ5111865.1"/>
    <property type="molecule type" value="Genomic_DNA"/>
</dbReference>
<dbReference type="InterPro" id="IPR001579">
    <property type="entry name" value="Glyco_hydro_18_chit_AS"/>
</dbReference>
<name>A0A9W9G472_9EURO</name>
<evidence type="ECO:0000256" key="2">
    <source>
        <dbReference type="ARBA" id="ARBA00008682"/>
    </source>
</evidence>
<dbReference type="InterPro" id="IPR017853">
    <property type="entry name" value="GH"/>
</dbReference>
<dbReference type="FunFam" id="3.20.20.80:FF:000095">
    <property type="entry name" value="Endochitinase B1"/>
    <property type="match status" value="1"/>
</dbReference>
<keyword evidence="9" id="KW-0624">Polysaccharide degradation</keyword>
<keyword evidence="8 10" id="KW-0326">Glycosidase</keyword>
<evidence type="ECO:0000256" key="6">
    <source>
        <dbReference type="ARBA" id="ARBA00023180"/>
    </source>
</evidence>
<keyword evidence="7" id="KW-0119">Carbohydrate metabolism</keyword>
<dbReference type="GO" id="GO:0008843">
    <property type="term" value="F:endochitinase activity"/>
    <property type="evidence" value="ECO:0007669"/>
    <property type="project" value="UniProtKB-EC"/>
</dbReference>
<dbReference type="InterPro" id="IPR011583">
    <property type="entry name" value="Chitinase_II/V-like_cat"/>
</dbReference>
<protein>
    <recommendedName>
        <fullName evidence="3">chitinase</fullName>
        <ecNumber evidence="3">3.2.1.14</ecNumber>
    </recommendedName>
</protein>
<comment type="catalytic activity">
    <reaction evidence="1">
        <text>Random endo-hydrolysis of N-acetyl-beta-D-glucosaminide (1-&gt;4)-beta-linkages in chitin and chitodextrins.</text>
        <dbReference type="EC" id="3.2.1.14"/>
    </reaction>
</comment>
<accession>A0A9W9G472</accession>
<evidence type="ECO:0000256" key="5">
    <source>
        <dbReference type="ARBA" id="ARBA00023024"/>
    </source>
</evidence>
<dbReference type="GeneID" id="81391245"/>
<dbReference type="GO" id="GO:0005576">
    <property type="term" value="C:extracellular region"/>
    <property type="evidence" value="ECO:0007669"/>
    <property type="project" value="TreeGrafter"/>
</dbReference>
<comment type="caution">
    <text evidence="12">The sequence shown here is derived from an EMBL/GenBank/DDBJ whole genome shotgun (WGS) entry which is preliminary data.</text>
</comment>
<feature type="domain" description="GH18" evidence="11">
    <location>
        <begin position="36"/>
        <end position="400"/>
    </location>
</feature>
<reference evidence="12" key="2">
    <citation type="journal article" date="2023" name="IMA Fungus">
        <title>Comparative genomic study of the Penicillium genus elucidates a diverse pangenome and 15 lateral gene transfer events.</title>
        <authorList>
            <person name="Petersen C."/>
            <person name="Sorensen T."/>
            <person name="Nielsen M.R."/>
            <person name="Sondergaard T.E."/>
            <person name="Sorensen J.L."/>
            <person name="Fitzpatrick D.A."/>
            <person name="Frisvad J.C."/>
            <person name="Nielsen K.L."/>
        </authorList>
    </citation>
    <scope>NUCLEOTIDE SEQUENCE</scope>
    <source>
        <strain evidence="12">IBT 34128</strain>
    </source>
</reference>
<dbReference type="GO" id="GO:0008061">
    <property type="term" value="F:chitin binding"/>
    <property type="evidence" value="ECO:0007669"/>
    <property type="project" value="InterPro"/>
</dbReference>
<dbReference type="SUPFAM" id="SSF51445">
    <property type="entry name" value="(Trans)glycosidases"/>
    <property type="match status" value="1"/>
</dbReference>
<evidence type="ECO:0000313" key="12">
    <source>
        <dbReference type="EMBL" id="KAJ5111865.1"/>
    </source>
</evidence>
<proteinExistence type="inferred from homology"/>
<dbReference type="PROSITE" id="PS51910">
    <property type="entry name" value="GH18_2"/>
    <property type="match status" value="1"/>
</dbReference>
<evidence type="ECO:0000256" key="7">
    <source>
        <dbReference type="ARBA" id="ARBA00023277"/>
    </source>
</evidence>
<dbReference type="Pfam" id="PF00704">
    <property type="entry name" value="Glyco_hydro_18"/>
    <property type="match status" value="1"/>
</dbReference>
<dbReference type="GO" id="GO:0006032">
    <property type="term" value="P:chitin catabolic process"/>
    <property type="evidence" value="ECO:0007669"/>
    <property type="project" value="UniProtKB-KW"/>
</dbReference>
<dbReference type="Proteomes" id="UP001141434">
    <property type="component" value="Unassembled WGS sequence"/>
</dbReference>
<evidence type="ECO:0000256" key="3">
    <source>
        <dbReference type="ARBA" id="ARBA00012729"/>
    </source>
</evidence>
<reference evidence="12" key="1">
    <citation type="submission" date="2022-11" db="EMBL/GenBank/DDBJ databases">
        <authorList>
            <person name="Petersen C."/>
        </authorList>
    </citation>
    <scope>NUCLEOTIDE SEQUENCE</scope>
    <source>
        <strain evidence="12">IBT 34128</strain>
    </source>
</reference>
<dbReference type="SUPFAM" id="SSF54556">
    <property type="entry name" value="Chitinase insertion domain"/>
    <property type="match status" value="1"/>
</dbReference>
<dbReference type="PROSITE" id="PS01095">
    <property type="entry name" value="GH18_1"/>
    <property type="match status" value="1"/>
</dbReference>
<evidence type="ECO:0000256" key="9">
    <source>
        <dbReference type="ARBA" id="ARBA00023326"/>
    </source>
</evidence>
<evidence type="ECO:0000313" key="13">
    <source>
        <dbReference type="Proteomes" id="UP001141434"/>
    </source>
</evidence>
<dbReference type="InterPro" id="IPR050314">
    <property type="entry name" value="Glycosyl_Hydrlase_18"/>
</dbReference>
<dbReference type="FunFam" id="3.10.50.10:FF:000005">
    <property type="entry name" value="Endochitinase B1"/>
    <property type="match status" value="1"/>
</dbReference>
<keyword evidence="5" id="KW-0146">Chitin degradation</keyword>
<keyword evidence="4 10" id="KW-0378">Hydrolase</keyword>
<dbReference type="EC" id="3.2.1.14" evidence="3"/>
<organism evidence="12 13">
    <name type="scientific">Penicillium alfredii</name>
    <dbReference type="NCBI Taxonomy" id="1506179"/>
    <lineage>
        <taxon>Eukaryota</taxon>
        <taxon>Fungi</taxon>
        <taxon>Dikarya</taxon>
        <taxon>Ascomycota</taxon>
        <taxon>Pezizomycotina</taxon>
        <taxon>Eurotiomycetes</taxon>
        <taxon>Eurotiomycetidae</taxon>
        <taxon>Eurotiales</taxon>
        <taxon>Aspergillaceae</taxon>
        <taxon>Penicillium</taxon>
    </lineage>
</organism>
<sequence>MHLIPWTIVGLGWLASAFSNTSKQTDLRSQTDALGFLSVAYFVNWAIYARNFDPQKLPTEKLTHVLYAFANIRVESGEVYLSDTYADTEKHYPTDSWNEAGTNVYGCTKQLFLLKQKNRKLKVLLSVGGWSYSAKFAKPLSTGAGRKRFASSAVQLVQDLGFDGLDIDWEYPANDAQANDMVALLKEVRSALDSYSAAHVGGHHFLLTVASPSGPSHYEKLQLAEMDQYLDFWNIMAYDYTGSWDSVSGHAANLYASEADPLSTPFNTDQAIIYYKEHGISSYKLVLGMPLYGRSFMGTAGPARNFVGVGSGSWEDGVWDYKALPQTGVKEYVLNHSVASYSYDPIKQEMISYDTPEVARMKAEYIKSTGLGGGMWWESSSDKIGNASLIGTVVAALGGIDALEQSQNQLDYSASKYANLRARLQRK</sequence>
<dbReference type="PANTHER" id="PTHR11177:SF317">
    <property type="entry name" value="CHITINASE 12-RELATED"/>
    <property type="match status" value="1"/>
</dbReference>
<evidence type="ECO:0000259" key="11">
    <source>
        <dbReference type="PROSITE" id="PS51910"/>
    </source>
</evidence>
<dbReference type="SMART" id="SM00636">
    <property type="entry name" value="Glyco_18"/>
    <property type="match status" value="1"/>
</dbReference>
<dbReference type="GO" id="GO:0000272">
    <property type="term" value="P:polysaccharide catabolic process"/>
    <property type="evidence" value="ECO:0007669"/>
    <property type="project" value="UniProtKB-KW"/>
</dbReference>
<keyword evidence="6" id="KW-0325">Glycoprotein</keyword>
<dbReference type="InterPro" id="IPR029070">
    <property type="entry name" value="Chitinase_insertion_sf"/>
</dbReference>
<dbReference type="CDD" id="cd06548">
    <property type="entry name" value="GH18_chitinase"/>
    <property type="match status" value="1"/>
</dbReference>
<comment type="similarity">
    <text evidence="2">Belongs to the glycosyl hydrolase 18 family. Chitinase class V subfamily.</text>
</comment>
<dbReference type="AlphaFoldDB" id="A0A9W9G472"/>
<dbReference type="OrthoDB" id="76388at2759"/>
<evidence type="ECO:0000256" key="8">
    <source>
        <dbReference type="ARBA" id="ARBA00023295"/>
    </source>
</evidence>